<organism evidence="3 4">
    <name type="scientific">Sphaerisporangium dianthi</name>
    <dbReference type="NCBI Taxonomy" id="1436120"/>
    <lineage>
        <taxon>Bacteria</taxon>
        <taxon>Bacillati</taxon>
        <taxon>Actinomycetota</taxon>
        <taxon>Actinomycetes</taxon>
        <taxon>Streptosporangiales</taxon>
        <taxon>Streptosporangiaceae</taxon>
        <taxon>Sphaerisporangium</taxon>
    </lineage>
</organism>
<dbReference type="InterPro" id="IPR012341">
    <property type="entry name" value="6hp_glycosidase-like_sf"/>
</dbReference>
<dbReference type="Pfam" id="PF19291">
    <property type="entry name" value="TREH_N"/>
    <property type="match status" value="1"/>
</dbReference>
<dbReference type="GO" id="GO:0016787">
    <property type="term" value="F:hydrolase activity"/>
    <property type="evidence" value="ECO:0007669"/>
    <property type="project" value="UniProtKB-KW"/>
</dbReference>
<feature type="domain" description="Trehalase-like N-terminal" evidence="2">
    <location>
        <begin position="4"/>
        <end position="174"/>
    </location>
</feature>
<dbReference type="InterPro" id="IPR011613">
    <property type="entry name" value="GH15-like"/>
</dbReference>
<evidence type="ECO:0000259" key="1">
    <source>
        <dbReference type="Pfam" id="PF00723"/>
    </source>
</evidence>
<protein>
    <submittedName>
        <fullName evidence="3">Glycoside hydrolase family 15 protein</fullName>
    </submittedName>
</protein>
<accession>A0ABV9CPD2</accession>
<dbReference type="PANTHER" id="PTHR31616:SF10">
    <property type="entry name" value="TREHALASE"/>
    <property type="match status" value="1"/>
</dbReference>
<dbReference type="Gene3D" id="1.50.10.10">
    <property type="match status" value="1"/>
</dbReference>
<dbReference type="InterPro" id="IPR008928">
    <property type="entry name" value="6-hairpin_glycosidase_sf"/>
</dbReference>
<sequence length="610" mass="66439">MTRTPIAGYALLSDRHSAALVGAGGSVDWLCMPRFDSPSVFAAILDDKAGSWSISPAGPCAVTRRYVPQTMVLETTFETGTGVLVLTDALLVGEDPDVHRLGADAPHVLARRVTCTRGSVELAVRYVPRPEYGLVMPLLTAVPGGVRARGGPDQLALSSPVPLTVADEEAAGAATVAAGTTLRFALHWSMAGEPPPAMWDEERITEGLDVTVDRWRAWSQSHQAYDGPYRDLVGHSGRVLYALSYQPTGAIVAAPTTSLPETPGGRRNWDYRYTWVRDASFTMNALWVAACPDEADQFLGCMTTAAATYAPERALQIVFGIGCEHDLTERELPHLGGWRGSRPVRVGNDAWRQPQVDVYGELLDAVHCVSSQLADFDPPVRAFLTALADAAVTQWREPDHGIWEIRGERRHYLHSKAMCWVAADRAVSLARRLGAEHRVAEWRAAAEEIRDTILREGWSEKAGAYTQAFGSSDLDASVLMMPIMGLLPADDPRMLATIDAIAARLVDERGLVYRYRIDDGLPGEEGAFLLCTFWLAQAQALAGRPEEARAVFERAGRFANDVGLMAEEVCPRTGEFLGNFPQAFSHIGLINAAYAVSMTEHGGRFEPACR</sequence>
<dbReference type="RefSeq" id="WP_380845842.1">
    <property type="nucleotide sequence ID" value="NZ_JBHSFP010000024.1"/>
</dbReference>
<dbReference type="PANTHER" id="PTHR31616">
    <property type="entry name" value="TREHALASE"/>
    <property type="match status" value="1"/>
</dbReference>
<comment type="caution">
    <text evidence="3">The sequence shown here is derived from an EMBL/GenBank/DDBJ whole genome shotgun (WGS) entry which is preliminary data.</text>
</comment>
<dbReference type="Proteomes" id="UP001596004">
    <property type="component" value="Unassembled WGS sequence"/>
</dbReference>
<evidence type="ECO:0000313" key="3">
    <source>
        <dbReference type="EMBL" id="MFC4534697.1"/>
    </source>
</evidence>
<proteinExistence type="predicted"/>
<name>A0ABV9CPD2_9ACTN</name>
<keyword evidence="4" id="KW-1185">Reference proteome</keyword>
<feature type="domain" description="GH15-like" evidence="1">
    <location>
        <begin position="228"/>
        <end position="594"/>
    </location>
</feature>
<reference evidence="4" key="1">
    <citation type="journal article" date="2019" name="Int. J. Syst. Evol. Microbiol.">
        <title>The Global Catalogue of Microorganisms (GCM) 10K type strain sequencing project: providing services to taxonomists for standard genome sequencing and annotation.</title>
        <authorList>
            <consortium name="The Broad Institute Genomics Platform"/>
            <consortium name="The Broad Institute Genome Sequencing Center for Infectious Disease"/>
            <person name="Wu L."/>
            <person name="Ma J."/>
        </authorList>
    </citation>
    <scope>NUCLEOTIDE SEQUENCE [LARGE SCALE GENOMIC DNA]</scope>
    <source>
        <strain evidence="4">CGMCC 4.7132</strain>
    </source>
</reference>
<gene>
    <name evidence="3" type="ORF">ACFO60_28400</name>
</gene>
<evidence type="ECO:0000313" key="4">
    <source>
        <dbReference type="Proteomes" id="UP001596004"/>
    </source>
</evidence>
<dbReference type="EMBL" id="JBHSFP010000024">
    <property type="protein sequence ID" value="MFC4534697.1"/>
    <property type="molecule type" value="Genomic_DNA"/>
</dbReference>
<dbReference type="SUPFAM" id="SSF48208">
    <property type="entry name" value="Six-hairpin glycosidases"/>
    <property type="match status" value="1"/>
</dbReference>
<evidence type="ECO:0000259" key="2">
    <source>
        <dbReference type="Pfam" id="PF19291"/>
    </source>
</evidence>
<dbReference type="Pfam" id="PF00723">
    <property type="entry name" value="Glyco_hydro_15"/>
    <property type="match status" value="1"/>
</dbReference>
<dbReference type="InterPro" id="IPR045582">
    <property type="entry name" value="Trehalase-like_N"/>
</dbReference>
<keyword evidence="3" id="KW-0378">Hydrolase</keyword>